<keyword evidence="2" id="KW-1185">Reference proteome</keyword>
<dbReference type="EMBL" id="JARMQG010000010">
    <property type="protein sequence ID" value="MED3561168.1"/>
    <property type="molecule type" value="Genomic_DNA"/>
</dbReference>
<dbReference type="Proteomes" id="UP001330749">
    <property type="component" value="Unassembled WGS sequence"/>
</dbReference>
<dbReference type="RefSeq" id="WP_327966006.1">
    <property type="nucleotide sequence ID" value="NZ_JARMQG010000010.1"/>
</dbReference>
<evidence type="ECO:0000313" key="2">
    <source>
        <dbReference type="Proteomes" id="UP001330749"/>
    </source>
</evidence>
<protein>
    <recommendedName>
        <fullName evidence="3">SH3b domain-containing protein</fullName>
    </recommendedName>
</protein>
<sequence>MIKSVYNNKYVSKHDKIKIVKYADSGKKGSPGFYVMHVQQNGKGEWFELININCKTGWYHG</sequence>
<organism evidence="1 2">
    <name type="scientific">Bacillus xiapuensis</name>
    <dbReference type="NCBI Taxonomy" id="2014075"/>
    <lineage>
        <taxon>Bacteria</taxon>
        <taxon>Bacillati</taxon>
        <taxon>Bacillota</taxon>
        <taxon>Bacilli</taxon>
        <taxon>Bacillales</taxon>
        <taxon>Bacillaceae</taxon>
        <taxon>Bacillus</taxon>
    </lineage>
</organism>
<evidence type="ECO:0000313" key="1">
    <source>
        <dbReference type="EMBL" id="MED3561168.1"/>
    </source>
</evidence>
<gene>
    <name evidence="1" type="ORF">P4447_01185</name>
</gene>
<comment type="caution">
    <text evidence="1">The sequence shown here is derived from an EMBL/GenBank/DDBJ whole genome shotgun (WGS) entry which is preliminary data.</text>
</comment>
<evidence type="ECO:0008006" key="3">
    <source>
        <dbReference type="Google" id="ProtNLM"/>
    </source>
</evidence>
<proteinExistence type="predicted"/>
<accession>A0ABU6N7B7</accession>
<reference evidence="1 2" key="1">
    <citation type="submission" date="2023-03" db="EMBL/GenBank/DDBJ databases">
        <title>Bacillus Genome Sequencing.</title>
        <authorList>
            <person name="Dunlap C."/>
        </authorList>
    </citation>
    <scope>NUCLEOTIDE SEQUENCE [LARGE SCALE GENOMIC DNA]</scope>
    <source>
        <strain evidence="1 2">B-14544</strain>
    </source>
</reference>
<name>A0ABU6N7B7_9BACI</name>